<keyword evidence="5" id="KW-0119">Carbohydrate metabolism</keyword>
<comment type="caution">
    <text evidence="6">The sequence shown here is derived from an EMBL/GenBank/DDBJ whole genome shotgun (WGS) entry which is preliminary data.</text>
</comment>
<reference evidence="6 7" key="1">
    <citation type="submission" date="2014-03" db="EMBL/GenBank/DDBJ databases">
        <title>The draft genome sequence of Thalassospira alkalitolerans JCM 18968.</title>
        <authorList>
            <person name="Lai Q."/>
            <person name="Shao Z."/>
        </authorList>
    </citation>
    <scope>NUCLEOTIDE SEQUENCE [LARGE SCALE GENOMIC DNA]</scope>
    <source>
        <strain evidence="6 7">JCM 18968</strain>
    </source>
</reference>
<protein>
    <submittedName>
        <fullName evidence="6">2-dehydro-3-deoxy-6-phosphogalactonate aldolase</fullName>
        <ecNumber evidence="6">4.1.2.21</ecNumber>
    </submittedName>
</protein>
<dbReference type="GO" id="GO:0008674">
    <property type="term" value="F:2-dehydro-3-deoxy-6-phosphogalactonate aldolase activity"/>
    <property type="evidence" value="ECO:0007669"/>
    <property type="project" value="UniProtKB-EC"/>
</dbReference>
<dbReference type="AlphaFoldDB" id="A0A1Y2L8B4"/>
<evidence type="ECO:0000313" key="7">
    <source>
        <dbReference type="Proteomes" id="UP000193396"/>
    </source>
</evidence>
<dbReference type="SUPFAM" id="SSF51569">
    <property type="entry name" value="Aldolase"/>
    <property type="match status" value="1"/>
</dbReference>
<comment type="subunit">
    <text evidence="3">Homotrimer.</text>
</comment>
<dbReference type="RefSeq" id="WP_085620323.1">
    <property type="nucleotide sequence ID" value="NZ_CAXBPE010000023.1"/>
</dbReference>
<evidence type="ECO:0000256" key="5">
    <source>
        <dbReference type="ARBA" id="ARBA00023277"/>
    </source>
</evidence>
<evidence type="ECO:0000256" key="3">
    <source>
        <dbReference type="ARBA" id="ARBA00011233"/>
    </source>
</evidence>
<dbReference type="EMBL" id="JFKB01000013">
    <property type="protein sequence ID" value="OSQ46047.1"/>
    <property type="molecule type" value="Genomic_DNA"/>
</dbReference>
<dbReference type="NCBIfam" id="NF006600">
    <property type="entry name" value="PRK09140.1"/>
    <property type="match status" value="1"/>
</dbReference>
<comment type="pathway">
    <text evidence="1">Carbohydrate acid metabolism.</text>
</comment>
<evidence type="ECO:0000313" key="6">
    <source>
        <dbReference type="EMBL" id="OSQ46047.1"/>
    </source>
</evidence>
<sequence>MAYPTAVNSQIIDTAGKVSHRKLIAILRGVKPDEAASMARVLVDAGITMIEVPLNSPQPLKSIAIMKAEVGDAALIGAGTVLTVEDVVNVRDAGGEFIVSPNCDVDVIKKTKEVGMGSWPGVLTPTECFAAIKAGADGLKIFPASIIGASGISAMRAVLPKDMPVYAVGGVGPDDFATYAKAGCDGFGLGSGIYKPGLTADEVSGRAVAFVTAHDAVFAG</sequence>
<dbReference type="STRING" id="1293890.TALK_16880"/>
<organism evidence="6 7">
    <name type="scientific">Thalassospira alkalitolerans</name>
    <dbReference type="NCBI Taxonomy" id="1293890"/>
    <lineage>
        <taxon>Bacteria</taxon>
        <taxon>Pseudomonadati</taxon>
        <taxon>Pseudomonadota</taxon>
        <taxon>Alphaproteobacteria</taxon>
        <taxon>Rhodospirillales</taxon>
        <taxon>Thalassospiraceae</taxon>
        <taxon>Thalassospira</taxon>
    </lineage>
</organism>
<dbReference type="CDD" id="cd00452">
    <property type="entry name" value="KDPG_aldolase"/>
    <property type="match status" value="1"/>
</dbReference>
<evidence type="ECO:0000256" key="1">
    <source>
        <dbReference type="ARBA" id="ARBA00004761"/>
    </source>
</evidence>
<dbReference type="InterPro" id="IPR000887">
    <property type="entry name" value="Aldlse_KDPG_KHG"/>
</dbReference>
<proteinExistence type="inferred from homology"/>
<dbReference type="Proteomes" id="UP000193396">
    <property type="component" value="Unassembled WGS sequence"/>
</dbReference>
<dbReference type="PANTHER" id="PTHR30246">
    <property type="entry name" value="2-KETO-3-DEOXY-6-PHOSPHOGLUCONATE ALDOLASE"/>
    <property type="match status" value="1"/>
</dbReference>
<evidence type="ECO:0000256" key="2">
    <source>
        <dbReference type="ARBA" id="ARBA00006906"/>
    </source>
</evidence>
<evidence type="ECO:0000256" key="4">
    <source>
        <dbReference type="ARBA" id="ARBA00023239"/>
    </source>
</evidence>
<gene>
    <name evidence="6" type="ORF">TALK_16880</name>
</gene>
<keyword evidence="7" id="KW-1185">Reference proteome</keyword>
<dbReference type="OrthoDB" id="7204076at2"/>
<dbReference type="Gene3D" id="3.20.20.70">
    <property type="entry name" value="Aldolase class I"/>
    <property type="match status" value="1"/>
</dbReference>
<dbReference type="Pfam" id="PF01081">
    <property type="entry name" value="Aldolase"/>
    <property type="match status" value="1"/>
</dbReference>
<keyword evidence="4 6" id="KW-0456">Lyase</keyword>
<dbReference type="PANTHER" id="PTHR30246:SF1">
    <property type="entry name" value="2-DEHYDRO-3-DEOXY-6-PHOSPHOGALACTONATE ALDOLASE-RELATED"/>
    <property type="match status" value="1"/>
</dbReference>
<dbReference type="EC" id="4.1.2.21" evidence="6"/>
<accession>A0A1Y2L8B4</accession>
<comment type="similarity">
    <text evidence="2">Belongs to the KHG/KDPG aldolase family.</text>
</comment>
<dbReference type="InterPro" id="IPR013785">
    <property type="entry name" value="Aldolase_TIM"/>
</dbReference>
<name>A0A1Y2L8B4_9PROT</name>